<dbReference type="PRINTS" id="PR00633">
    <property type="entry name" value="RCCNDNSATION"/>
</dbReference>
<feature type="region of interest" description="Disordered" evidence="2">
    <location>
        <begin position="610"/>
        <end position="638"/>
    </location>
</feature>
<feature type="region of interest" description="Disordered" evidence="2">
    <location>
        <begin position="70"/>
        <end position="112"/>
    </location>
</feature>
<feature type="compositionally biased region" description="Low complexity" evidence="2">
    <location>
        <begin position="33"/>
        <end position="53"/>
    </location>
</feature>
<dbReference type="InterPro" id="IPR028641">
    <property type="entry name" value="RCC2"/>
</dbReference>
<feature type="compositionally biased region" description="Basic and acidic residues" evidence="2">
    <location>
        <begin position="614"/>
        <end position="628"/>
    </location>
</feature>
<feature type="compositionally biased region" description="Basic residues" evidence="2">
    <location>
        <begin position="629"/>
        <end position="638"/>
    </location>
</feature>
<evidence type="ECO:0000313" key="3">
    <source>
        <dbReference type="EMBL" id="KAL3776281.1"/>
    </source>
</evidence>
<feature type="compositionally biased region" description="Low complexity" evidence="2">
    <location>
        <begin position="97"/>
        <end position="112"/>
    </location>
</feature>
<protein>
    <recommendedName>
        <fullName evidence="5">Regulator of chromosome condensation</fullName>
    </recommendedName>
</protein>
<name>A0ABD3NK62_9STRA</name>
<proteinExistence type="predicted"/>
<evidence type="ECO:0000313" key="4">
    <source>
        <dbReference type="Proteomes" id="UP001516023"/>
    </source>
</evidence>
<dbReference type="PANTHER" id="PTHR46207:SF1">
    <property type="entry name" value="PROTEIN RCC2"/>
    <property type="match status" value="1"/>
</dbReference>
<evidence type="ECO:0000256" key="2">
    <source>
        <dbReference type="SAM" id="MobiDB-lite"/>
    </source>
</evidence>
<dbReference type="EMBL" id="JABMIG020000500">
    <property type="protein sequence ID" value="KAL3776281.1"/>
    <property type="molecule type" value="Genomic_DNA"/>
</dbReference>
<dbReference type="PROSITE" id="PS50012">
    <property type="entry name" value="RCC1_3"/>
    <property type="match status" value="4"/>
</dbReference>
<gene>
    <name evidence="3" type="ORF">HJC23_003151</name>
</gene>
<feature type="compositionally biased region" description="Low complexity" evidence="2">
    <location>
        <begin position="71"/>
        <end position="82"/>
    </location>
</feature>
<keyword evidence="4" id="KW-1185">Reference proteome</keyword>
<dbReference type="Proteomes" id="UP001516023">
    <property type="component" value="Unassembled WGS sequence"/>
</dbReference>
<feature type="repeat" description="RCC1" evidence="1">
    <location>
        <begin position="534"/>
        <end position="587"/>
    </location>
</feature>
<dbReference type="InterPro" id="IPR009091">
    <property type="entry name" value="RCC1/BLIP-II"/>
</dbReference>
<feature type="repeat" description="RCC1" evidence="1">
    <location>
        <begin position="209"/>
        <end position="267"/>
    </location>
</feature>
<dbReference type="InterPro" id="IPR000408">
    <property type="entry name" value="Reg_chr_condens"/>
</dbReference>
<dbReference type="Pfam" id="PF00415">
    <property type="entry name" value="RCC1"/>
    <property type="match status" value="3"/>
</dbReference>
<dbReference type="PANTHER" id="PTHR46207">
    <property type="entry name" value="PROTEIN RCC2"/>
    <property type="match status" value="1"/>
</dbReference>
<accession>A0ABD3NK62</accession>
<feature type="compositionally biased region" description="Polar residues" evidence="2">
    <location>
        <begin position="1"/>
        <end position="12"/>
    </location>
</feature>
<dbReference type="Gene3D" id="2.130.10.30">
    <property type="entry name" value="Regulator of chromosome condensation 1/beta-lactamase-inhibitor protein II"/>
    <property type="match status" value="2"/>
</dbReference>
<reference evidence="3 4" key="1">
    <citation type="journal article" date="2020" name="G3 (Bethesda)">
        <title>Improved Reference Genome for Cyclotella cryptica CCMP332, a Model for Cell Wall Morphogenesis, Salinity Adaptation, and Lipid Production in Diatoms (Bacillariophyta).</title>
        <authorList>
            <person name="Roberts W.R."/>
            <person name="Downey K.M."/>
            <person name="Ruck E.C."/>
            <person name="Traller J.C."/>
            <person name="Alverson A.J."/>
        </authorList>
    </citation>
    <scope>NUCLEOTIDE SEQUENCE [LARGE SCALE GENOMIC DNA]</scope>
    <source>
        <strain evidence="3 4">CCMP332</strain>
    </source>
</reference>
<feature type="region of interest" description="Disordered" evidence="2">
    <location>
        <begin position="1"/>
        <end position="53"/>
    </location>
</feature>
<feature type="repeat" description="RCC1" evidence="1">
    <location>
        <begin position="268"/>
        <end position="328"/>
    </location>
</feature>
<evidence type="ECO:0008006" key="5">
    <source>
        <dbReference type="Google" id="ProtNLM"/>
    </source>
</evidence>
<dbReference type="SUPFAM" id="SSF50985">
    <property type="entry name" value="RCC1/BLIP-II"/>
    <property type="match status" value="1"/>
</dbReference>
<feature type="repeat" description="RCC1" evidence="1">
    <location>
        <begin position="429"/>
        <end position="485"/>
    </location>
</feature>
<evidence type="ECO:0000256" key="1">
    <source>
        <dbReference type="PROSITE-ProRule" id="PRU00235"/>
    </source>
</evidence>
<comment type="caution">
    <text evidence="3">The sequence shown here is derived from an EMBL/GenBank/DDBJ whole genome shotgun (WGS) entry which is preliminary data.</text>
</comment>
<sequence>MCIPSNQPTATHPRSMPRPRKSSANEATGMGVRTSRSGARAASASEAGAGTGTAMAAMSNVWGDWMSEEMTAAPPSSTAAAAVDVPANEADKEPADAKPASSTTAAAPTTAASGPRAYVLPLKPRSADTTPGLLLQTGTLDASIPGRGSVGKVPRAVDLECPTRLFPGILGMKFVSVVSSPTACHSVGITQEAVQTNHVHSTFPYHQDGRAYGWGRNESGQIGLGYSSPCVPVPTLLSIDASKTGNSDVRFVSAGVGKHHTLLVTEDGAVFASGGNKCGQLGINNEKLEACDRFRKCVVVDYGVEEEDAVKIVHASCGENISALLSSTGHLYTAGSSEFGQLGNGETGEYIIAAGKLGYANCPKFLRRDLFVQSEAEDKGGMPPTSLDAKGKVKCVSLRDSSSICLATVSCGKNHVIAVEAPSSNGEIPRVFSWGCGDYGCLGHVVQADEYTPRLLSSFRGPMFTNNPPVEAVAGSNCSLVRTKNGHVYYMGKHRSVGEATMRPTLIDALANNGHVVTAIGAGSQTVFCSTANGVTVSWGHGNHGELGYGKGENKSSAKPKFVNGLDSCLITSLVCGMGHTLFLIRDEDAEDAKAIKKLPKLEEADVAQFVEQMKSKKGGDAGDEPPKKKQRGKGKKS</sequence>
<organism evidence="3 4">
    <name type="scientific">Cyclotella cryptica</name>
    <dbReference type="NCBI Taxonomy" id="29204"/>
    <lineage>
        <taxon>Eukaryota</taxon>
        <taxon>Sar</taxon>
        <taxon>Stramenopiles</taxon>
        <taxon>Ochrophyta</taxon>
        <taxon>Bacillariophyta</taxon>
        <taxon>Coscinodiscophyceae</taxon>
        <taxon>Thalassiosirophycidae</taxon>
        <taxon>Stephanodiscales</taxon>
        <taxon>Stephanodiscaceae</taxon>
        <taxon>Cyclotella</taxon>
    </lineage>
</organism>
<dbReference type="AlphaFoldDB" id="A0ABD3NK62"/>